<gene>
    <name evidence="1" type="ORF">WICPIJ_007589</name>
</gene>
<organism evidence="1 2">
    <name type="scientific">Wickerhamomyces pijperi</name>
    <name type="common">Yeast</name>
    <name type="synonym">Pichia pijperi</name>
    <dbReference type="NCBI Taxonomy" id="599730"/>
    <lineage>
        <taxon>Eukaryota</taxon>
        <taxon>Fungi</taxon>
        <taxon>Dikarya</taxon>
        <taxon>Ascomycota</taxon>
        <taxon>Saccharomycotina</taxon>
        <taxon>Saccharomycetes</taxon>
        <taxon>Phaffomycetales</taxon>
        <taxon>Wickerhamomycetaceae</taxon>
        <taxon>Wickerhamomyces</taxon>
    </lineage>
</organism>
<name>A0A9P8Q1G4_WICPI</name>
<sequence length="136" mass="15673">MYCLNLSFVRSHWISASAPPELFFKLIRYWWIKANWSNCPINLINSALFDTAPMILISSICFEHGDQIDLVRGQMMELIFDLVKHFLVCELVHGFDLQKTPILEHGIRTPLPDLAQLESQTEQLSLVQNTDDVIDV</sequence>
<reference evidence="1" key="1">
    <citation type="journal article" date="2021" name="Open Biol.">
        <title>Shared evolutionary footprints suggest mitochondrial oxidative damage underlies multiple complex I losses in fungi.</title>
        <authorList>
            <person name="Schikora-Tamarit M.A."/>
            <person name="Marcet-Houben M."/>
            <person name="Nosek J."/>
            <person name="Gabaldon T."/>
        </authorList>
    </citation>
    <scope>NUCLEOTIDE SEQUENCE</scope>
    <source>
        <strain evidence="1">CBS2887</strain>
    </source>
</reference>
<protein>
    <submittedName>
        <fullName evidence="1">Uncharacterized protein</fullName>
    </submittedName>
</protein>
<accession>A0A9P8Q1G4</accession>
<evidence type="ECO:0000313" key="1">
    <source>
        <dbReference type="EMBL" id="KAH3681432.1"/>
    </source>
</evidence>
<dbReference type="EMBL" id="JAEUBG010004417">
    <property type="protein sequence ID" value="KAH3681432.1"/>
    <property type="molecule type" value="Genomic_DNA"/>
</dbReference>
<evidence type="ECO:0000313" key="2">
    <source>
        <dbReference type="Proteomes" id="UP000774326"/>
    </source>
</evidence>
<dbReference type="AlphaFoldDB" id="A0A9P8Q1G4"/>
<reference evidence="1" key="2">
    <citation type="submission" date="2021-01" db="EMBL/GenBank/DDBJ databases">
        <authorList>
            <person name="Schikora-Tamarit M.A."/>
        </authorList>
    </citation>
    <scope>NUCLEOTIDE SEQUENCE</scope>
    <source>
        <strain evidence="1">CBS2887</strain>
    </source>
</reference>
<comment type="caution">
    <text evidence="1">The sequence shown here is derived from an EMBL/GenBank/DDBJ whole genome shotgun (WGS) entry which is preliminary data.</text>
</comment>
<dbReference type="Proteomes" id="UP000774326">
    <property type="component" value="Unassembled WGS sequence"/>
</dbReference>
<keyword evidence="2" id="KW-1185">Reference proteome</keyword>
<proteinExistence type="predicted"/>